<proteinExistence type="predicted"/>
<comment type="caution">
    <text evidence="2">The sequence shown here is derived from an EMBL/GenBank/DDBJ whole genome shotgun (WGS) entry which is preliminary data.</text>
</comment>
<gene>
    <name evidence="2" type="ORF">LARSCL_LOCUS13230</name>
</gene>
<evidence type="ECO:0000313" key="3">
    <source>
        <dbReference type="Proteomes" id="UP001497382"/>
    </source>
</evidence>
<feature type="non-terminal residue" evidence="2">
    <location>
        <position position="96"/>
    </location>
</feature>
<dbReference type="AlphaFoldDB" id="A0AAV2AL49"/>
<accession>A0AAV2AL49</accession>
<reference evidence="2 3" key="1">
    <citation type="submission" date="2024-04" db="EMBL/GenBank/DDBJ databases">
        <authorList>
            <person name="Rising A."/>
            <person name="Reimegard J."/>
            <person name="Sonavane S."/>
            <person name="Akerstrom W."/>
            <person name="Nylinder S."/>
            <person name="Hedman E."/>
            <person name="Kallberg Y."/>
        </authorList>
    </citation>
    <scope>NUCLEOTIDE SEQUENCE [LARGE SCALE GENOMIC DNA]</scope>
</reference>
<sequence length="96" mass="10811">MPETNHIVRTYIEFLSFLTLLKRLKTSVTPDAINEKYALTEISNGRELTLENGFGENFQELSKIIDKYKLPTESSSSGKDAAVSIDTDISVEREDP</sequence>
<evidence type="ECO:0000256" key="1">
    <source>
        <dbReference type="SAM" id="MobiDB-lite"/>
    </source>
</evidence>
<organism evidence="2 3">
    <name type="scientific">Larinioides sclopetarius</name>
    <dbReference type="NCBI Taxonomy" id="280406"/>
    <lineage>
        <taxon>Eukaryota</taxon>
        <taxon>Metazoa</taxon>
        <taxon>Ecdysozoa</taxon>
        <taxon>Arthropoda</taxon>
        <taxon>Chelicerata</taxon>
        <taxon>Arachnida</taxon>
        <taxon>Araneae</taxon>
        <taxon>Araneomorphae</taxon>
        <taxon>Entelegynae</taxon>
        <taxon>Araneoidea</taxon>
        <taxon>Araneidae</taxon>
        <taxon>Larinioides</taxon>
    </lineage>
</organism>
<evidence type="ECO:0000313" key="2">
    <source>
        <dbReference type="EMBL" id="CAL1284577.1"/>
    </source>
</evidence>
<name>A0AAV2AL49_9ARAC</name>
<dbReference type="EMBL" id="CAXIEN010000181">
    <property type="protein sequence ID" value="CAL1284577.1"/>
    <property type="molecule type" value="Genomic_DNA"/>
</dbReference>
<feature type="region of interest" description="Disordered" evidence="1">
    <location>
        <begin position="71"/>
        <end position="96"/>
    </location>
</feature>
<dbReference type="Proteomes" id="UP001497382">
    <property type="component" value="Unassembled WGS sequence"/>
</dbReference>
<protein>
    <submittedName>
        <fullName evidence="2">Uncharacterized protein</fullName>
    </submittedName>
</protein>
<keyword evidence="3" id="KW-1185">Reference proteome</keyword>